<evidence type="ECO:0000313" key="4">
    <source>
        <dbReference type="Proteomes" id="UP000190675"/>
    </source>
</evidence>
<dbReference type="RefSeq" id="WP_425305266.1">
    <property type="nucleotide sequence ID" value="NZ_LT670818.1"/>
</dbReference>
<evidence type="ECO:0000259" key="2">
    <source>
        <dbReference type="Pfam" id="PF02470"/>
    </source>
</evidence>
<dbReference type="AlphaFoldDB" id="A0A1M5K263"/>
<dbReference type="EMBL" id="LT670818">
    <property type="protein sequence ID" value="SHG46841.1"/>
    <property type="molecule type" value="Genomic_DNA"/>
</dbReference>
<dbReference type="Proteomes" id="UP000190675">
    <property type="component" value="Chromosome I"/>
</dbReference>
<name>A0A1M5K263_9BRAD</name>
<evidence type="ECO:0000313" key="3">
    <source>
        <dbReference type="EMBL" id="SHG46841.1"/>
    </source>
</evidence>
<protein>
    <submittedName>
        <fullName evidence="3">Phospholipid/cholesterol/gamma-HCH transport system substrate-binding protein</fullName>
    </submittedName>
</protein>
<sequence>MIGSTTLALIAAAFAGLLGYQKIHALRQQSPLRIVFEGSASGLRRGGSVNFDGVQIGEIKSLKLDNPRKIVALVTVDNNAPIRKDTVVGVEFQGLTGLAAIALTGGAAAAAPVPLDEDGIPILTADLREIESIRDSLHNVDRILVGNQSMVKDALLNFETYTASLASKGDAIESIMRKADDAFAGIDSAMTKVDTIVPGLANGKPDELFETVKTIRELADSFNRKSATVMEEGRRSLLDISEAAVKVTRKFDPQAVGVGNPPPPGKPNQKRQ</sequence>
<feature type="domain" description="Mce/MlaD" evidence="2">
    <location>
        <begin position="33"/>
        <end position="106"/>
    </location>
</feature>
<reference evidence="3 4" key="1">
    <citation type="submission" date="2016-11" db="EMBL/GenBank/DDBJ databases">
        <authorList>
            <person name="Jaros S."/>
            <person name="Januszkiewicz K."/>
            <person name="Wedrychowicz H."/>
        </authorList>
    </citation>
    <scope>NUCLEOTIDE SEQUENCE [LARGE SCALE GENOMIC DNA]</scope>
    <source>
        <strain evidence="3 4">GAS242</strain>
    </source>
</reference>
<accession>A0A1M5K263</accession>
<organism evidence="3 4">
    <name type="scientific">Bradyrhizobium erythrophlei</name>
    <dbReference type="NCBI Taxonomy" id="1437360"/>
    <lineage>
        <taxon>Bacteria</taxon>
        <taxon>Pseudomonadati</taxon>
        <taxon>Pseudomonadota</taxon>
        <taxon>Alphaproteobacteria</taxon>
        <taxon>Hyphomicrobiales</taxon>
        <taxon>Nitrobacteraceae</taxon>
        <taxon>Bradyrhizobium</taxon>
    </lineage>
</organism>
<gene>
    <name evidence="3" type="ORF">SAMN05444169_2614</name>
</gene>
<proteinExistence type="predicted"/>
<dbReference type="PANTHER" id="PTHR36698">
    <property type="entry name" value="BLL5892 PROTEIN"/>
    <property type="match status" value="1"/>
</dbReference>
<dbReference type="PANTHER" id="PTHR36698:SF2">
    <property type="entry name" value="MCE_MLAD DOMAIN-CONTAINING PROTEIN"/>
    <property type="match status" value="1"/>
</dbReference>
<dbReference type="Pfam" id="PF02470">
    <property type="entry name" value="MlaD"/>
    <property type="match status" value="1"/>
</dbReference>
<feature type="region of interest" description="Disordered" evidence="1">
    <location>
        <begin position="251"/>
        <end position="272"/>
    </location>
</feature>
<evidence type="ECO:0000256" key="1">
    <source>
        <dbReference type="SAM" id="MobiDB-lite"/>
    </source>
</evidence>
<dbReference type="InterPro" id="IPR003399">
    <property type="entry name" value="Mce/MlaD"/>
</dbReference>